<proteinExistence type="predicted"/>
<evidence type="ECO:0000313" key="2">
    <source>
        <dbReference type="Proteomes" id="UP000070394"/>
    </source>
</evidence>
<accession>A0A133ZGB2</accession>
<dbReference type="InterPro" id="IPR045404">
    <property type="entry name" value="Gp13-like"/>
</dbReference>
<dbReference type="Pfam" id="PF20036">
    <property type="entry name" value="Gp13-like"/>
    <property type="match status" value="1"/>
</dbReference>
<protein>
    <recommendedName>
        <fullName evidence="3">Phage coat protein</fullName>
    </recommendedName>
</protein>
<dbReference type="STRING" id="467210.HMPREF1866_02340"/>
<dbReference type="RefSeq" id="WP_060931933.1">
    <property type="nucleotide sequence ID" value="NZ_KQ959842.1"/>
</dbReference>
<dbReference type="OrthoDB" id="6440753at2"/>
<sequence>MAKFDAKSFNDRAFGAYMSAIPNVKLNKLRESMAVVSDPRLAEAFKNQSQTGSVYAILPYFGRLGGKAQNYDGQTNLNPERTATYEQGVFAYGRMMGWTEADFSYDVTGGVDFMANVRAQIMDYWNEVDQEVLLSILKGIFGMSATGTGAIKTANKAFVDEHTLDISASTENKKTDESMIMGVTTLNSAIQKACGDNKQKFSLVICHSSVSTNLENLKLLAYLKYTDSDGVERDLSMGTWNGRLVLVDDSMPVEVKNVGATGGDVSIYTTYVLGEGAIGFEDVGAKVPYEMVRDAKTNGGEDTLISRKRNAVSVAGISYLKANQATNSPTNAELENGLNWSLVQSDNKTIPHRAIPIARIISRG</sequence>
<evidence type="ECO:0008006" key="3">
    <source>
        <dbReference type="Google" id="ProtNLM"/>
    </source>
</evidence>
<dbReference type="PATRIC" id="fig|467210.3.peg.2318"/>
<evidence type="ECO:0000313" key="1">
    <source>
        <dbReference type="EMBL" id="KXB54488.1"/>
    </source>
</evidence>
<gene>
    <name evidence="1" type="ORF">HMPREF1866_02340</name>
</gene>
<organism evidence="1 2">
    <name type="scientific">Lachnoanaerobaculum saburreum</name>
    <dbReference type="NCBI Taxonomy" id="467210"/>
    <lineage>
        <taxon>Bacteria</taxon>
        <taxon>Bacillati</taxon>
        <taxon>Bacillota</taxon>
        <taxon>Clostridia</taxon>
        <taxon>Lachnospirales</taxon>
        <taxon>Lachnospiraceae</taxon>
        <taxon>Lachnoanaerobaculum</taxon>
    </lineage>
</organism>
<name>A0A133ZGB2_9FIRM</name>
<reference evidence="2" key="1">
    <citation type="submission" date="2016-01" db="EMBL/GenBank/DDBJ databases">
        <authorList>
            <person name="Mitreva M."/>
            <person name="Pepin K.H."/>
            <person name="Mihindukulasuriya K.A."/>
            <person name="Fulton R."/>
            <person name="Fronick C."/>
            <person name="O'Laughlin M."/>
            <person name="Miner T."/>
            <person name="Herter B."/>
            <person name="Rosa B.A."/>
            <person name="Cordes M."/>
            <person name="Tomlinson C."/>
            <person name="Wollam A."/>
            <person name="Palsikar V.B."/>
            <person name="Mardis E.R."/>
            <person name="Wilson R.K."/>
        </authorList>
    </citation>
    <scope>NUCLEOTIDE SEQUENCE [LARGE SCALE GENOMIC DNA]</scope>
    <source>
        <strain evidence="2">DNF00896</strain>
    </source>
</reference>
<keyword evidence="2" id="KW-1185">Reference proteome</keyword>
<comment type="caution">
    <text evidence="1">The sequence shown here is derived from an EMBL/GenBank/DDBJ whole genome shotgun (WGS) entry which is preliminary data.</text>
</comment>
<dbReference type="Proteomes" id="UP000070394">
    <property type="component" value="Unassembled WGS sequence"/>
</dbReference>
<dbReference type="AlphaFoldDB" id="A0A133ZGB2"/>
<dbReference type="EMBL" id="LSDA01000126">
    <property type="protein sequence ID" value="KXB54488.1"/>
    <property type="molecule type" value="Genomic_DNA"/>
</dbReference>